<dbReference type="SUPFAM" id="SSF52833">
    <property type="entry name" value="Thioredoxin-like"/>
    <property type="match status" value="1"/>
</dbReference>
<dbReference type="AlphaFoldDB" id="A0A7G1Q8D0"/>
<dbReference type="InterPro" id="IPR036249">
    <property type="entry name" value="Thioredoxin-like_sf"/>
</dbReference>
<dbReference type="Gene3D" id="3.40.30.10">
    <property type="entry name" value="Glutaredoxin"/>
    <property type="match status" value="1"/>
</dbReference>
<dbReference type="KEGG" id="ntg:NSCAC_0441"/>
<protein>
    <submittedName>
        <fullName evidence="1">Uncharacterized protein</fullName>
    </submittedName>
</protein>
<dbReference type="Proteomes" id="UP000516072">
    <property type="component" value="Chromosome"/>
</dbReference>
<sequence length="112" mass="13081">MAPDTDEPMSLALQNKIQGIWQKIQQEVPQTQFNFDFWITCQPRRSTYSACRAILATLNQGDQFEERMILKIQQAYYLEAKNPSNQETLIELAEELGLNKNQFFCDLYVPET</sequence>
<organism evidence="1 2">
    <name type="scientific">Candidatus Nitrosacidococcus tergens</name>
    <dbReference type="NCBI Taxonomy" id="553981"/>
    <lineage>
        <taxon>Bacteria</taxon>
        <taxon>Pseudomonadati</taxon>
        <taxon>Pseudomonadota</taxon>
        <taxon>Gammaproteobacteria</taxon>
        <taxon>Chromatiales</taxon>
        <taxon>Chromatiaceae</taxon>
        <taxon>Candidatus Nitrosacidococcus</taxon>
    </lineage>
</organism>
<dbReference type="RefSeq" id="WP_197744791.1">
    <property type="nucleotide sequence ID" value="NZ_LR778175.1"/>
</dbReference>
<proteinExistence type="predicted"/>
<accession>A0A7G1Q8D0</accession>
<evidence type="ECO:0000313" key="2">
    <source>
        <dbReference type="Proteomes" id="UP000516072"/>
    </source>
</evidence>
<evidence type="ECO:0000313" key="1">
    <source>
        <dbReference type="EMBL" id="CAB1274984.1"/>
    </source>
</evidence>
<name>A0A7G1Q8D0_9GAMM</name>
<reference evidence="1 2" key="1">
    <citation type="submission" date="2020-03" db="EMBL/GenBank/DDBJ databases">
        <authorList>
            <person name="Picone N."/>
        </authorList>
    </citation>
    <scope>NUCLEOTIDE SEQUENCE [LARGE SCALE GENOMIC DNA]</scope>
    <source>
        <strain evidence="1">NSCAC1</strain>
    </source>
</reference>
<gene>
    <name evidence="1" type="ORF">NSCAC_0441</name>
</gene>
<keyword evidence="2" id="KW-1185">Reference proteome</keyword>
<dbReference type="EMBL" id="LR778175">
    <property type="protein sequence ID" value="CAB1274984.1"/>
    <property type="molecule type" value="Genomic_DNA"/>
</dbReference>
<dbReference type="Pfam" id="PF13743">
    <property type="entry name" value="Thioredoxin_5"/>
    <property type="match status" value="1"/>
</dbReference>